<dbReference type="AlphaFoldDB" id="A0A101M504"/>
<evidence type="ECO:0000313" key="1">
    <source>
        <dbReference type="EMBL" id="KUM51002.1"/>
    </source>
</evidence>
<gene>
    <name evidence="1" type="ORF">ABT39_MTgene848</name>
</gene>
<sequence>MVFSTFAIPLIRYSRIVLFHLSSTFAIPFCPQDHFVLFLSFDLHLRYFIQTLII</sequence>
<organism evidence="1">
    <name type="scientific">Picea glauca</name>
    <name type="common">White spruce</name>
    <name type="synonym">Pinus glauca</name>
    <dbReference type="NCBI Taxonomy" id="3330"/>
    <lineage>
        <taxon>Eukaryota</taxon>
        <taxon>Viridiplantae</taxon>
        <taxon>Streptophyta</taxon>
        <taxon>Embryophyta</taxon>
        <taxon>Tracheophyta</taxon>
        <taxon>Spermatophyta</taxon>
        <taxon>Pinopsida</taxon>
        <taxon>Pinidae</taxon>
        <taxon>Conifers I</taxon>
        <taxon>Pinales</taxon>
        <taxon>Pinaceae</taxon>
        <taxon>Picea</taxon>
    </lineage>
</organism>
<reference evidence="1" key="1">
    <citation type="journal article" date="2015" name="Genome Biol. Evol.">
        <title>Organellar Genomes of White Spruce (Picea glauca): Assembly and Annotation.</title>
        <authorList>
            <person name="Jackman S.D."/>
            <person name="Warren R.L."/>
            <person name="Gibb E.A."/>
            <person name="Vandervalk B.P."/>
            <person name="Mohamadi H."/>
            <person name="Chu J."/>
            <person name="Raymond A."/>
            <person name="Pleasance S."/>
            <person name="Coope R."/>
            <person name="Wildung M.R."/>
            <person name="Ritland C.E."/>
            <person name="Bousquet J."/>
            <person name="Jones S.J."/>
            <person name="Bohlmann J."/>
            <person name="Birol I."/>
        </authorList>
    </citation>
    <scope>NUCLEOTIDE SEQUENCE [LARGE SCALE GENOMIC DNA]</scope>
    <source>
        <tissue evidence="1">Flushing bud</tissue>
    </source>
</reference>
<dbReference type="EMBL" id="LKAM01000001">
    <property type="protein sequence ID" value="KUM51002.1"/>
    <property type="molecule type" value="Genomic_DNA"/>
</dbReference>
<accession>A0A101M504</accession>
<comment type="caution">
    <text evidence="1">The sequence shown here is derived from an EMBL/GenBank/DDBJ whole genome shotgun (WGS) entry which is preliminary data.</text>
</comment>
<geneLocation type="mitochondrion" evidence="1"/>
<proteinExistence type="predicted"/>
<protein>
    <submittedName>
        <fullName evidence="1">Uncharacterized protein</fullName>
    </submittedName>
</protein>
<name>A0A101M504_PICGL</name>
<keyword evidence="1" id="KW-0496">Mitochondrion</keyword>